<dbReference type="PANTHER" id="PTHR33480">
    <property type="entry name" value="SET DOMAIN-CONTAINING PROTEIN-RELATED"/>
    <property type="match status" value="1"/>
</dbReference>
<dbReference type="GO" id="GO:0015074">
    <property type="term" value="P:DNA integration"/>
    <property type="evidence" value="ECO:0007669"/>
    <property type="project" value="InterPro"/>
</dbReference>
<name>A0A9N9SPV9_DIABA</name>
<dbReference type="OrthoDB" id="10066972at2759"/>
<accession>A0A9N9SPV9</accession>
<sequence>MSQRSKMLVQLAQNNLKDVYEFHNSEDENNTGSLTTEILNKLPIEDQETKVYHYLKNVQLGAPGQKTNNANSKEGQEQSLSVQIPLQLCESEEFCSEKQILGEYQNFSLQNNNLNMPKIKVLQNIPITKCLERSSEIPIDLFQGDNTQILKAKFSIKTDYSPNIKSPAFIDNNNKTDTSSSIFSDATESSYYPDSFASSYSPQEKLSKVGTPKNEDIFLKTIVETKKELSIPETACLPLQNNFNKKYCNNGKAFCPFCYEEVGHFARHLLRKHLEEEAVKAISKLPAQSMDRRLSILSLRKRGNFIINQETDKNFKPVRNPEKNLNRNKENNFDRKNYVPCVYCLGYYKKSYLWRHKKQYKSKNECVETNSKIQHLSDAQTFLICTGLLGNFLEKSRLKQEVLNIMRPDDISFTAKQDPLICFYGESLLNKHKRKQMNVVVSSKMREMGRFKLALQKSGTISTLIEALKPEMYNHIVAAAKLISGYNPLNKTFKSSSLALHLGTSLKFLCDVARKAIVVKEPLFLIEDTALRTEKQKEILELREMIATHWCNDISSLANKVLNQAKWEKPKLLPVTEDIIIFKNYVMAIANKSYQNLVENSNSIQNFKLLAECTLCIVLVFNRKRVGEVQYLSIESYERNVSSAIQEESQKALSEFEKTMCSYFKRVVVSGKGSKPVPILLTKQMQTFIDLLLKIRRTTEIIPKTNKYVFAYPGSNDRWISAAPLLRKFSQKCGAKNPELLTSTRFRKQIATILQLTSFENDEMDQIARFMGHTQKTHLEFYRLTEDVYQTAKVAKVLLLLNAGKGSELKGKNLKEIEITKDILLLEENKENDLNNKNKQNTENEVEAEVINVDKSNQTGKIYEIKKKLQKCYKRQRENTDLITENEPLHKKISREKWTEKNKKLVLTFFATHVINKKAPKKQECMAFINLNLNLFEEKDWIRIKTLVYNTYRLK</sequence>
<dbReference type="Proteomes" id="UP001153709">
    <property type="component" value="Chromosome 1"/>
</dbReference>
<dbReference type="EMBL" id="OU898276">
    <property type="protein sequence ID" value="CAG9827018.1"/>
    <property type="molecule type" value="Genomic_DNA"/>
</dbReference>
<dbReference type="AlphaFoldDB" id="A0A9N9SPV9"/>
<dbReference type="PANTHER" id="PTHR33480:SF1">
    <property type="entry name" value="TYR RECOMBINASE DOMAIN-CONTAINING PROTEIN"/>
    <property type="match status" value="1"/>
</dbReference>
<dbReference type="GO" id="GO:0006310">
    <property type="term" value="P:DNA recombination"/>
    <property type="evidence" value="ECO:0007669"/>
    <property type="project" value="UniProtKB-KW"/>
</dbReference>
<proteinExistence type="predicted"/>
<dbReference type="GO" id="GO:0003677">
    <property type="term" value="F:DNA binding"/>
    <property type="evidence" value="ECO:0007669"/>
    <property type="project" value="InterPro"/>
</dbReference>
<dbReference type="InterPro" id="IPR011010">
    <property type="entry name" value="DNA_brk_join_enz"/>
</dbReference>
<reference evidence="2" key="1">
    <citation type="submission" date="2022-01" db="EMBL/GenBank/DDBJ databases">
        <authorList>
            <person name="King R."/>
        </authorList>
    </citation>
    <scope>NUCLEOTIDE SEQUENCE</scope>
</reference>
<keyword evidence="1" id="KW-0233">DNA recombination</keyword>
<evidence type="ECO:0000256" key="1">
    <source>
        <dbReference type="ARBA" id="ARBA00023172"/>
    </source>
</evidence>
<organism evidence="2 3">
    <name type="scientific">Diabrotica balteata</name>
    <name type="common">Banded cucumber beetle</name>
    <dbReference type="NCBI Taxonomy" id="107213"/>
    <lineage>
        <taxon>Eukaryota</taxon>
        <taxon>Metazoa</taxon>
        <taxon>Ecdysozoa</taxon>
        <taxon>Arthropoda</taxon>
        <taxon>Hexapoda</taxon>
        <taxon>Insecta</taxon>
        <taxon>Pterygota</taxon>
        <taxon>Neoptera</taxon>
        <taxon>Endopterygota</taxon>
        <taxon>Coleoptera</taxon>
        <taxon>Polyphaga</taxon>
        <taxon>Cucujiformia</taxon>
        <taxon>Chrysomeloidea</taxon>
        <taxon>Chrysomelidae</taxon>
        <taxon>Galerucinae</taxon>
        <taxon>Diabroticina</taxon>
        <taxon>Diabroticites</taxon>
        <taxon>Diabrotica</taxon>
    </lineage>
</organism>
<gene>
    <name evidence="2" type="ORF">DIABBA_LOCUS1063</name>
</gene>
<protein>
    <submittedName>
        <fullName evidence="2">Uncharacterized protein</fullName>
    </submittedName>
</protein>
<dbReference type="SUPFAM" id="SSF56349">
    <property type="entry name" value="DNA breaking-rejoining enzymes"/>
    <property type="match status" value="1"/>
</dbReference>
<evidence type="ECO:0000313" key="3">
    <source>
        <dbReference type="Proteomes" id="UP001153709"/>
    </source>
</evidence>
<evidence type="ECO:0000313" key="2">
    <source>
        <dbReference type="EMBL" id="CAG9827018.1"/>
    </source>
</evidence>
<dbReference type="Gene3D" id="1.10.443.10">
    <property type="entry name" value="Intergrase catalytic core"/>
    <property type="match status" value="1"/>
</dbReference>
<dbReference type="InterPro" id="IPR013762">
    <property type="entry name" value="Integrase-like_cat_sf"/>
</dbReference>
<keyword evidence="3" id="KW-1185">Reference proteome</keyword>